<evidence type="ECO:0000313" key="2">
    <source>
        <dbReference type="Proteomes" id="UP001500483"/>
    </source>
</evidence>
<name>A0ABP6RQM3_9PSEU</name>
<reference evidence="2" key="1">
    <citation type="journal article" date="2019" name="Int. J. Syst. Evol. Microbiol.">
        <title>The Global Catalogue of Microorganisms (GCM) 10K type strain sequencing project: providing services to taxonomists for standard genome sequencing and annotation.</title>
        <authorList>
            <consortium name="The Broad Institute Genomics Platform"/>
            <consortium name="The Broad Institute Genome Sequencing Center for Infectious Disease"/>
            <person name="Wu L."/>
            <person name="Ma J."/>
        </authorList>
    </citation>
    <scope>NUCLEOTIDE SEQUENCE [LARGE SCALE GENOMIC DNA]</scope>
    <source>
        <strain evidence="2">JCM 9687</strain>
    </source>
</reference>
<accession>A0ABP6RQM3</accession>
<proteinExistence type="predicted"/>
<dbReference type="RefSeq" id="WP_344926516.1">
    <property type="nucleotide sequence ID" value="NZ_BAAAYK010000038.1"/>
</dbReference>
<dbReference type="InterPro" id="IPR009737">
    <property type="entry name" value="Aim32/Apd1-like"/>
</dbReference>
<dbReference type="InterPro" id="IPR036249">
    <property type="entry name" value="Thioredoxin-like_sf"/>
</dbReference>
<comment type="caution">
    <text evidence="1">The sequence shown here is derived from an EMBL/GenBank/DDBJ whole genome shotgun (WGS) entry which is preliminary data.</text>
</comment>
<organism evidence="1 2">
    <name type="scientific">Saccharopolyspora gregorii</name>
    <dbReference type="NCBI Taxonomy" id="33914"/>
    <lineage>
        <taxon>Bacteria</taxon>
        <taxon>Bacillati</taxon>
        <taxon>Actinomycetota</taxon>
        <taxon>Actinomycetes</taxon>
        <taxon>Pseudonocardiales</taxon>
        <taxon>Pseudonocardiaceae</taxon>
        <taxon>Saccharopolyspora</taxon>
    </lineage>
</organism>
<dbReference type="EMBL" id="BAAAYK010000038">
    <property type="protein sequence ID" value="GAA3357493.1"/>
    <property type="molecule type" value="Genomic_DNA"/>
</dbReference>
<sequence>MTGHHGPRCSFVAEAAGDPLEGSAPPAQRWFLLEHPGPWGRDALTGSGLDPAVVTAITGWAADAGARVLLVRRPGRNASGAVRRWFRVDSRPGRESVRGGAVASAAELVDAVDAPGEPVAGPLNLVCAHGRHDTCCAVRGRPVAAALAAAAPGGTWECSHLGGCRFAPALVLLPHGYALGGIPAVDAVGAARDYAAGNLDARWVRGRTSLPPAAQAAQHHARAATGATGVDELRPVAVEPDGDAGWRVELADPDVAVRLRERWVATGRPLTCAATAPGRMRVFDLLDLRG</sequence>
<gene>
    <name evidence="1" type="ORF">GCM10020366_25770</name>
</gene>
<evidence type="ECO:0000313" key="1">
    <source>
        <dbReference type="EMBL" id="GAA3357493.1"/>
    </source>
</evidence>
<protein>
    <submittedName>
        <fullName evidence="1">Sucrase ferredoxin</fullName>
    </submittedName>
</protein>
<dbReference type="SUPFAM" id="SSF52833">
    <property type="entry name" value="Thioredoxin-like"/>
    <property type="match status" value="1"/>
</dbReference>
<dbReference type="Pfam" id="PF06999">
    <property type="entry name" value="Suc_Fer-like"/>
    <property type="match status" value="1"/>
</dbReference>
<keyword evidence="2" id="KW-1185">Reference proteome</keyword>
<dbReference type="Proteomes" id="UP001500483">
    <property type="component" value="Unassembled WGS sequence"/>
</dbReference>